<feature type="region of interest" description="Disordered" evidence="1">
    <location>
        <begin position="1"/>
        <end position="59"/>
    </location>
</feature>
<dbReference type="AlphaFoldDB" id="A0A9W9ER82"/>
<feature type="compositionally biased region" description="Basic and acidic residues" evidence="1">
    <location>
        <begin position="7"/>
        <end position="18"/>
    </location>
</feature>
<feature type="compositionally biased region" description="Basic residues" evidence="1">
    <location>
        <begin position="448"/>
        <end position="458"/>
    </location>
</feature>
<reference evidence="2" key="1">
    <citation type="submission" date="2022-11" db="EMBL/GenBank/DDBJ databases">
        <authorList>
            <person name="Petersen C."/>
        </authorList>
    </citation>
    <scope>NUCLEOTIDE SEQUENCE</scope>
    <source>
        <strain evidence="2">IBT 34128</strain>
    </source>
</reference>
<feature type="region of interest" description="Disordered" evidence="1">
    <location>
        <begin position="354"/>
        <end position="376"/>
    </location>
</feature>
<feature type="region of interest" description="Disordered" evidence="1">
    <location>
        <begin position="88"/>
        <end position="115"/>
    </location>
</feature>
<gene>
    <name evidence="2" type="ORF">NUU61_007697</name>
</gene>
<name>A0A9W9ER82_9EURO</name>
<dbReference type="PANTHER" id="PTHR21521:SF0">
    <property type="entry name" value="AMUN, ISOFORM A"/>
    <property type="match status" value="1"/>
</dbReference>
<accession>A0A9W9ER82</accession>
<dbReference type="EMBL" id="JAPMSZ010000010">
    <property type="protein sequence ID" value="KAJ5086390.1"/>
    <property type="molecule type" value="Genomic_DNA"/>
</dbReference>
<dbReference type="GeneID" id="81397391"/>
<reference evidence="2" key="2">
    <citation type="journal article" date="2023" name="IMA Fungus">
        <title>Comparative genomic study of the Penicillium genus elucidates a diverse pangenome and 15 lateral gene transfer events.</title>
        <authorList>
            <person name="Petersen C."/>
            <person name="Sorensen T."/>
            <person name="Nielsen M.R."/>
            <person name="Sondergaard T.E."/>
            <person name="Sorensen J.L."/>
            <person name="Fitzpatrick D.A."/>
            <person name="Frisvad J.C."/>
            <person name="Nielsen K.L."/>
        </authorList>
    </citation>
    <scope>NUCLEOTIDE SEQUENCE</scope>
    <source>
        <strain evidence="2">IBT 34128</strain>
    </source>
</reference>
<evidence type="ECO:0000313" key="2">
    <source>
        <dbReference type="EMBL" id="KAJ5086390.1"/>
    </source>
</evidence>
<feature type="compositionally biased region" description="Acidic residues" evidence="1">
    <location>
        <begin position="35"/>
        <end position="56"/>
    </location>
</feature>
<dbReference type="OrthoDB" id="8249012at2759"/>
<organism evidence="2 3">
    <name type="scientific">Penicillium alfredii</name>
    <dbReference type="NCBI Taxonomy" id="1506179"/>
    <lineage>
        <taxon>Eukaryota</taxon>
        <taxon>Fungi</taxon>
        <taxon>Dikarya</taxon>
        <taxon>Ascomycota</taxon>
        <taxon>Pezizomycotina</taxon>
        <taxon>Eurotiomycetes</taxon>
        <taxon>Eurotiomycetidae</taxon>
        <taxon>Eurotiales</taxon>
        <taxon>Aspergillaceae</taxon>
        <taxon>Penicillium</taxon>
    </lineage>
</organism>
<proteinExistence type="predicted"/>
<protein>
    <submittedName>
        <fullName evidence="2">Uncharacterized protein</fullName>
    </submittedName>
</protein>
<feature type="compositionally biased region" description="Basic and acidic residues" evidence="1">
    <location>
        <begin position="94"/>
        <end position="108"/>
    </location>
</feature>
<comment type="caution">
    <text evidence="2">The sequence shown here is derived from an EMBL/GenBank/DDBJ whole genome shotgun (WGS) entry which is preliminary data.</text>
</comment>
<feature type="compositionally biased region" description="Basic and acidic residues" evidence="1">
    <location>
        <begin position="361"/>
        <end position="376"/>
    </location>
</feature>
<evidence type="ECO:0000256" key="1">
    <source>
        <dbReference type="SAM" id="MobiDB-lite"/>
    </source>
</evidence>
<dbReference type="RefSeq" id="XP_056508515.1">
    <property type="nucleotide sequence ID" value="XM_056658222.1"/>
</dbReference>
<dbReference type="PANTHER" id="PTHR21521">
    <property type="entry name" value="AMUN, ISOFORM A"/>
    <property type="match status" value="1"/>
</dbReference>
<feature type="region of interest" description="Disordered" evidence="1">
    <location>
        <begin position="285"/>
        <end position="314"/>
    </location>
</feature>
<dbReference type="Proteomes" id="UP001141434">
    <property type="component" value="Unassembled WGS sequence"/>
</dbReference>
<sequence>MAIDTDAASRPEAKEETKPNGQEGDDFIPLGGDSDASDDDDDNSDNNDAEAPDDDSASFHPYRITLETFRRLLECYPTTVEQVHRRKMMLKLQPKPEKGSKRSAEKRAGSASTNARGAALIRKTDFNPSEQRHIRTETDRFLLLDQWRYDGMPQALAQRKESEKKESWSLNKEDLITAMDWKTKHGLPRPTLMGMIKTNQNKAILKSTAAAFATLPTADPMLDPNAAFPKPSLDALTTPLRGIGVATASLILSIATANGDPAHQIPFYSDDLYLWLCLKDFPETESVPENGPEQPLISSGGTTEDAAAKPKKKLSKFKRPNGELNVKYNLHEYRQLWNASWELRQRLNRAVEAEAEAEGGSDSKDADESKGSSHLSDRLVSHLDIEKVAYVLRNIAVSGFYPDQDPEAILQAKAADEAEVVAAAKNDQPGEKTEKKRKRKDKDEGKKSGSRNAKRKKA</sequence>
<evidence type="ECO:0000313" key="3">
    <source>
        <dbReference type="Proteomes" id="UP001141434"/>
    </source>
</evidence>
<keyword evidence="3" id="KW-1185">Reference proteome</keyword>
<feature type="region of interest" description="Disordered" evidence="1">
    <location>
        <begin position="421"/>
        <end position="458"/>
    </location>
</feature>